<dbReference type="EMBL" id="CALNXK010000110">
    <property type="protein sequence ID" value="CAH3158172.1"/>
    <property type="molecule type" value="Genomic_DNA"/>
</dbReference>
<gene>
    <name evidence="1" type="ORF">PLOB_00003157</name>
</gene>
<reference evidence="1 2" key="1">
    <citation type="submission" date="2022-05" db="EMBL/GenBank/DDBJ databases">
        <authorList>
            <consortium name="Genoscope - CEA"/>
            <person name="William W."/>
        </authorList>
    </citation>
    <scope>NUCLEOTIDE SEQUENCE [LARGE SCALE GENOMIC DNA]</scope>
</reference>
<evidence type="ECO:0000313" key="1">
    <source>
        <dbReference type="EMBL" id="CAH3158172.1"/>
    </source>
</evidence>
<dbReference type="InterPro" id="IPR000358">
    <property type="entry name" value="RNR_small_fam"/>
</dbReference>
<dbReference type="Proteomes" id="UP001159405">
    <property type="component" value="Unassembled WGS sequence"/>
</dbReference>
<dbReference type="PANTHER" id="PTHR23409">
    <property type="entry name" value="RIBONUCLEOSIDE-DIPHOSPHATE REDUCTASE SMALL CHAIN"/>
    <property type="match status" value="1"/>
</dbReference>
<evidence type="ECO:0008006" key="3">
    <source>
        <dbReference type="Google" id="ProtNLM"/>
    </source>
</evidence>
<sequence>MKKLHAPNHKLYEQYYVDQAKQKGGNLPAFHGARFQRGYGLGSIFKGLFRWAMPHLQQGAKVIGRKALQTGVNVAQDVLEGDNIKTAVHKRTKQALGLPSQNALQGQSGAGKKSIKRKAQGAKITRREIFFLEVTMAFVHHESRECTKSELDLFTIPATQTSIHKRQWIEYHPLSNITDTGPIEFNVSGTGEEYLDLARTQLYVKAKITKANGTALDADTQVGPVNLFLHSLFSQVDVSLNERLISASTNTYPYRAMIESLLNYGEQAKTSQLSMAMFYKDTAGKMNVVNPLAADDEANLGLKARYEFVKESHTVDMMGPIHSDIFFQDRLMLNGVNLRIKLNRAKNVFCLVSSAAGANFKVVITEAILFVRRVKVASSIILGHAAGLKHASAKYPIRRIDCKVLSIPRGFSSFNPDNIFLGQIPKRIVLGLVDTEAYNGSYRTNPFNFNHHNLTQVGVYLDGEQIPRKPLFLKFDAAGGQNVIAGYQSLFSGIGKLSQDTGNQINRSDYGSGYTLFAFDLTPDHCPGDHFELIKQGNLRLELHFSEALANTVNLIVYAQFQNVIEVDANRNVLYDYTN</sequence>
<organism evidence="1 2">
    <name type="scientific">Porites lobata</name>
    <dbReference type="NCBI Taxonomy" id="104759"/>
    <lineage>
        <taxon>Eukaryota</taxon>
        <taxon>Metazoa</taxon>
        <taxon>Cnidaria</taxon>
        <taxon>Anthozoa</taxon>
        <taxon>Hexacorallia</taxon>
        <taxon>Scleractinia</taxon>
        <taxon>Fungiina</taxon>
        <taxon>Poritidae</taxon>
        <taxon>Porites</taxon>
    </lineage>
</organism>
<protein>
    <recommendedName>
        <fullName evidence="3">Capsid protein</fullName>
    </recommendedName>
</protein>
<evidence type="ECO:0000313" key="2">
    <source>
        <dbReference type="Proteomes" id="UP001159405"/>
    </source>
</evidence>
<keyword evidence="2" id="KW-1185">Reference proteome</keyword>
<dbReference type="PANTHER" id="PTHR23409:SF21">
    <property type="entry name" value="CAPSID PROTEIN"/>
    <property type="match status" value="1"/>
</dbReference>
<name>A0ABN8Q6P3_9CNID</name>
<accession>A0ABN8Q6P3</accession>
<comment type="caution">
    <text evidence="1">The sequence shown here is derived from an EMBL/GenBank/DDBJ whole genome shotgun (WGS) entry which is preliminary data.</text>
</comment>
<proteinExistence type="predicted"/>